<keyword evidence="2" id="KW-1185">Reference proteome</keyword>
<dbReference type="EMBL" id="BPLR01002469">
    <property type="protein sequence ID" value="GIX74070.1"/>
    <property type="molecule type" value="Genomic_DNA"/>
</dbReference>
<sequence length="67" mass="7663">MNQEKTNQAVSPERVLKLSSDKTLAKQTCSVLEFLNPLPGQRMNAIYSKGAVNLWELRLRFFEPVII</sequence>
<accession>A0AAV4MQ98</accession>
<gene>
    <name evidence="1" type="ORF">CEXT_303791</name>
</gene>
<reference evidence="1 2" key="1">
    <citation type="submission" date="2021-06" db="EMBL/GenBank/DDBJ databases">
        <title>Caerostris extrusa draft genome.</title>
        <authorList>
            <person name="Kono N."/>
            <person name="Arakawa K."/>
        </authorList>
    </citation>
    <scope>NUCLEOTIDE SEQUENCE [LARGE SCALE GENOMIC DNA]</scope>
</reference>
<dbReference type="Proteomes" id="UP001054945">
    <property type="component" value="Unassembled WGS sequence"/>
</dbReference>
<evidence type="ECO:0000313" key="2">
    <source>
        <dbReference type="Proteomes" id="UP001054945"/>
    </source>
</evidence>
<dbReference type="AlphaFoldDB" id="A0AAV4MQ98"/>
<name>A0AAV4MQ98_CAEEX</name>
<organism evidence="1 2">
    <name type="scientific">Caerostris extrusa</name>
    <name type="common">Bark spider</name>
    <name type="synonym">Caerostris bankana</name>
    <dbReference type="NCBI Taxonomy" id="172846"/>
    <lineage>
        <taxon>Eukaryota</taxon>
        <taxon>Metazoa</taxon>
        <taxon>Ecdysozoa</taxon>
        <taxon>Arthropoda</taxon>
        <taxon>Chelicerata</taxon>
        <taxon>Arachnida</taxon>
        <taxon>Araneae</taxon>
        <taxon>Araneomorphae</taxon>
        <taxon>Entelegynae</taxon>
        <taxon>Araneoidea</taxon>
        <taxon>Araneidae</taxon>
        <taxon>Caerostris</taxon>
    </lineage>
</organism>
<evidence type="ECO:0000313" key="1">
    <source>
        <dbReference type="EMBL" id="GIX74070.1"/>
    </source>
</evidence>
<proteinExistence type="predicted"/>
<comment type="caution">
    <text evidence="1">The sequence shown here is derived from an EMBL/GenBank/DDBJ whole genome shotgun (WGS) entry which is preliminary data.</text>
</comment>
<protein>
    <submittedName>
        <fullName evidence="1">Uncharacterized protein</fullName>
    </submittedName>
</protein>